<dbReference type="Gene3D" id="2.30.42.10">
    <property type="match status" value="1"/>
</dbReference>
<keyword evidence="3" id="KW-0862">Zinc</keyword>
<dbReference type="InterPro" id="IPR001478">
    <property type="entry name" value="PDZ"/>
</dbReference>
<comment type="subcellular location">
    <subcellularLocation>
        <location evidence="1">Cytoplasm</location>
    </subcellularLocation>
</comment>
<dbReference type="EMBL" id="JBJJXI010000052">
    <property type="protein sequence ID" value="KAL3400156.1"/>
    <property type="molecule type" value="Genomic_DNA"/>
</dbReference>
<evidence type="ECO:0000256" key="5">
    <source>
        <dbReference type="SAM" id="MobiDB-lite"/>
    </source>
</evidence>
<dbReference type="GO" id="GO:0005737">
    <property type="term" value="C:cytoplasm"/>
    <property type="evidence" value="ECO:0007669"/>
    <property type="project" value="UniProtKB-SubCell"/>
</dbReference>
<dbReference type="SUPFAM" id="SSF50156">
    <property type="entry name" value="PDZ domain-like"/>
    <property type="match status" value="1"/>
</dbReference>
<evidence type="ECO:0000313" key="7">
    <source>
        <dbReference type="EMBL" id="KAL3400156.1"/>
    </source>
</evidence>
<evidence type="ECO:0000256" key="3">
    <source>
        <dbReference type="ARBA" id="ARBA00023038"/>
    </source>
</evidence>
<dbReference type="PANTHER" id="PTHR24214">
    <property type="entry name" value="PDZ AND LIM DOMAIN PROTEIN ZASP"/>
    <property type="match status" value="1"/>
</dbReference>
<feature type="compositionally biased region" description="Basic and acidic residues" evidence="5">
    <location>
        <begin position="132"/>
        <end position="149"/>
    </location>
</feature>
<evidence type="ECO:0000313" key="8">
    <source>
        <dbReference type="Proteomes" id="UP001627154"/>
    </source>
</evidence>
<reference evidence="7 8" key="1">
    <citation type="journal article" date="2024" name="bioRxiv">
        <title>A reference genome for Trichogramma kaykai: A tiny desert-dwelling parasitoid wasp with competing sex-ratio distorters.</title>
        <authorList>
            <person name="Culotta J."/>
            <person name="Lindsey A.R."/>
        </authorList>
    </citation>
    <scope>NUCLEOTIDE SEQUENCE [LARGE SCALE GENOMIC DNA]</scope>
    <source>
        <strain evidence="7 8">KSX58</strain>
    </source>
</reference>
<organism evidence="7 8">
    <name type="scientific">Trichogramma kaykai</name>
    <dbReference type="NCBI Taxonomy" id="54128"/>
    <lineage>
        <taxon>Eukaryota</taxon>
        <taxon>Metazoa</taxon>
        <taxon>Ecdysozoa</taxon>
        <taxon>Arthropoda</taxon>
        <taxon>Hexapoda</taxon>
        <taxon>Insecta</taxon>
        <taxon>Pterygota</taxon>
        <taxon>Neoptera</taxon>
        <taxon>Endopterygota</taxon>
        <taxon>Hymenoptera</taxon>
        <taxon>Apocrita</taxon>
        <taxon>Proctotrupomorpha</taxon>
        <taxon>Chalcidoidea</taxon>
        <taxon>Trichogrammatidae</taxon>
        <taxon>Trichogramma</taxon>
    </lineage>
</organism>
<feature type="region of interest" description="Disordered" evidence="5">
    <location>
        <begin position="125"/>
        <end position="157"/>
    </location>
</feature>
<dbReference type="PANTHER" id="PTHR24214:SF38">
    <property type="entry name" value="PDZ AND LIM DOMAIN PROTEIN ZASP-RELATED"/>
    <property type="match status" value="1"/>
</dbReference>
<keyword evidence="3" id="KW-0479">Metal-binding</keyword>
<dbReference type="PROSITE" id="PS50106">
    <property type="entry name" value="PDZ"/>
    <property type="match status" value="1"/>
</dbReference>
<comment type="caution">
    <text evidence="7">The sequence shown here is derived from an EMBL/GenBank/DDBJ whole genome shotgun (WGS) entry which is preliminary data.</text>
</comment>
<accession>A0ABD2X4A1</accession>
<proteinExistence type="predicted"/>
<dbReference type="SMART" id="SM00228">
    <property type="entry name" value="PDZ"/>
    <property type="match status" value="1"/>
</dbReference>
<evidence type="ECO:0000256" key="4">
    <source>
        <dbReference type="SAM" id="Coils"/>
    </source>
</evidence>
<dbReference type="Proteomes" id="UP001627154">
    <property type="component" value="Unassembled WGS sequence"/>
</dbReference>
<keyword evidence="4" id="KW-0175">Coiled coil</keyword>
<feature type="compositionally biased region" description="Polar residues" evidence="5">
    <location>
        <begin position="717"/>
        <end position="727"/>
    </location>
</feature>
<feature type="region of interest" description="Disordered" evidence="5">
    <location>
        <begin position="776"/>
        <end position="795"/>
    </location>
</feature>
<gene>
    <name evidence="7" type="ORF">TKK_006500</name>
</gene>
<evidence type="ECO:0000256" key="2">
    <source>
        <dbReference type="ARBA" id="ARBA00022490"/>
    </source>
</evidence>
<feature type="region of interest" description="Disordered" evidence="5">
    <location>
        <begin position="225"/>
        <end position="245"/>
    </location>
</feature>
<dbReference type="InterPro" id="IPR036034">
    <property type="entry name" value="PDZ_sf"/>
</dbReference>
<dbReference type="AlphaFoldDB" id="A0ABD2X4A1"/>
<keyword evidence="2" id="KW-0963">Cytoplasm</keyword>
<dbReference type="Pfam" id="PF00595">
    <property type="entry name" value="PDZ"/>
    <property type="match status" value="1"/>
</dbReference>
<dbReference type="FunFam" id="2.30.42.10:FF:000055">
    <property type="entry name" value="PDZ and LIM domain protein 3"/>
    <property type="match status" value="1"/>
</dbReference>
<protein>
    <recommendedName>
        <fullName evidence="6">PDZ domain-containing protein</fullName>
    </recommendedName>
</protein>
<keyword evidence="8" id="KW-1185">Reference proteome</keyword>
<feature type="region of interest" description="Disordered" evidence="5">
    <location>
        <begin position="512"/>
        <end position="578"/>
    </location>
</feature>
<sequence>MALLDVKFTKFDNRPWGFRLAGGSDFPEPLTVIRVAEGSLAECMGLKVGDIVVKLNDRDISDLTHGQAHEALTLAGNNYVLSVKRREDPSAALEGIEEKIEPYMRPIEQILFDSIEETTEIIEETSETIEAEPEKEPVEEYPEKPRDQNSDPVPNKNLTDEEIAQLILDEEEVLRVKEKGVLGVDFKKLRPRAPLLKESKVFAELQQEANTDPVEIQKQNTLSSTFLQRPDRPVPKPRLNSVSESEAEVEPYRVVIKKQPKKSVTEKLLKKGLIDSSRLSQTPEPTPPAEPINNMLPINESIEDPTIYPATPQPVQESPLVPKMYDQLKPEIRNDFVPVRAGKVRYLRRGKYAKRFIDQAFESFRIPTGKTKPTLLKRAHYFERIVGDVKKSLNGEKDDSNFLRVILLTSLAYSLRDTYDAEILHRGSSRRNSRRMSSCSRRQSMVENLCPYENGVYVFRGRKNSESLQSLQSTCAEGRRRLSVMGMLVADKINYAMRTDLARGLAYAMQAEEANNSTTPEPKQQAAVSETESRPQSQAEIIEIVDSVETAGEEKGETQESTGQSEPKIEEPVEEEVDRSVTQVLLRRPSNPEVDVEVAVTMDRDKIKELVTTEISLERQLENVQSQLMALKQLPSEIERHLKVVSEQLHKIMELSGVEHDRIAKEEEEERAASVLAERENEEQNREDEEAQKQLQEQEEQRHEDEHRTYDVEDGRQSANSESSSWAPNLASLDEDLLTNTESKELEISVKSDKDDGSSVKKYIVSYESKVIEETKAAKRSRDPSPAVSQRGFEADPNIGLHDQLVQELKHRQGRKRSRELWQPQARQLELTYGRRWRCPNDFFNDDMIADVLSSQAEVIRGRAMGVNFKKFEKAKALPNYDHLMASSVYKMIHKMEVEPKKGIPARPSRVVAAEDIIERVNTPVCGMSNNTSVRSDFN</sequence>
<feature type="coiled-coil region" evidence="4">
    <location>
        <begin position="607"/>
        <end position="634"/>
    </location>
</feature>
<name>A0ABD2X4A1_9HYME</name>
<feature type="compositionally biased region" description="Polar residues" evidence="5">
    <location>
        <begin position="513"/>
        <end position="539"/>
    </location>
</feature>
<dbReference type="InterPro" id="IPR050604">
    <property type="entry name" value="PDZ-LIM_domain"/>
</dbReference>
<feature type="region of interest" description="Disordered" evidence="5">
    <location>
        <begin position="663"/>
        <end position="730"/>
    </location>
</feature>
<evidence type="ECO:0000259" key="6">
    <source>
        <dbReference type="PROSITE" id="PS50106"/>
    </source>
</evidence>
<feature type="domain" description="PDZ" evidence="6">
    <location>
        <begin position="5"/>
        <end position="87"/>
    </location>
</feature>
<evidence type="ECO:0000256" key="1">
    <source>
        <dbReference type="ARBA" id="ARBA00004496"/>
    </source>
</evidence>
<keyword evidence="3" id="KW-0440">LIM domain</keyword>
<feature type="compositionally biased region" description="Basic and acidic residues" evidence="5">
    <location>
        <begin position="699"/>
        <end position="716"/>
    </location>
</feature>